<name>A0AC61R4G0_9FIRM</name>
<protein>
    <submittedName>
        <fullName evidence="1">Thioredoxin</fullName>
    </submittedName>
</protein>
<keyword evidence="2" id="KW-1185">Reference proteome</keyword>
<evidence type="ECO:0000313" key="1">
    <source>
        <dbReference type="EMBL" id="TGY64832.1"/>
    </source>
</evidence>
<dbReference type="Proteomes" id="UP000308836">
    <property type="component" value="Unassembled WGS sequence"/>
</dbReference>
<sequence length="110" mass="12454">MKMVKYVESIDEFKEYVGSGKVVMDFYAEWCGPCKMLTPVLEEVSKKLEGQVRIVKCDIDKFPEIASAFKVMSVPTLIYFQDGKAITAMSGYMPEPQLLNWISEAQKKAA</sequence>
<organism evidence="1 2">
    <name type="scientific">Dubosiella muris</name>
    <dbReference type="NCBI Taxonomy" id="3038133"/>
    <lineage>
        <taxon>Bacteria</taxon>
        <taxon>Bacillati</taxon>
        <taxon>Bacillota</taxon>
        <taxon>Erysipelotrichia</taxon>
        <taxon>Erysipelotrichales</taxon>
        <taxon>Erysipelotrichaceae</taxon>
        <taxon>Dubosiella</taxon>
    </lineage>
</organism>
<comment type="caution">
    <text evidence="1">The sequence shown here is derived from an EMBL/GenBank/DDBJ whole genome shotgun (WGS) entry which is preliminary data.</text>
</comment>
<proteinExistence type="predicted"/>
<dbReference type="EMBL" id="SRYG01000032">
    <property type="protein sequence ID" value="TGY64832.1"/>
    <property type="molecule type" value="Genomic_DNA"/>
</dbReference>
<reference evidence="1" key="1">
    <citation type="submission" date="2019-04" db="EMBL/GenBank/DDBJ databases">
        <title>Microbes associate with the intestines of laboratory mice.</title>
        <authorList>
            <person name="Navarre W."/>
            <person name="Wong E."/>
            <person name="Huang K."/>
            <person name="Tropini C."/>
            <person name="Ng K."/>
            <person name="Yu B."/>
        </authorList>
    </citation>
    <scope>NUCLEOTIDE SEQUENCE</scope>
    <source>
        <strain evidence="1">NM09_H32</strain>
    </source>
</reference>
<gene>
    <name evidence="1" type="primary">trxA</name>
    <name evidence="1" type="ORF">E5336_11480</name>
</gene>
<evidence type="ECO:0000313" key="2">
    <source>
        <dbReference type="Proteomes" id="UP000308836"/>
    </source>
</evidence>
<accession>A0AC61R4G0</accession>